<gene>
    <name evidence="1" type="ORF">B0J11DRAFT_506259</name>
</gene>
<protein>
    <submittedName>
        <fullName evidence="1">S-adenosyl-L-methionine-dependent methyltransferase</fullName>
    </submittedName>
</protein>
<dbReference type="InterPro" id="IPR029063">
    <property type="entry name" value="SAM-dependent_MTases_sf"/>
</dbReference>
<dbReference type="OrthoDB" id="2013972at2759"/>
<dbReference type="GO" id="GO:0032259">
    <property type="term" value="P:methylation"/>
    <property type="evidence" value="ECO:0007669"/>
    <property type="project" value="UniProtKB-KW"/>
</dbReference>
<dbReference type="PANTHER" id="PTHR43591:SF10">
    <property type="entry name" value="ABC TRANSMEMBRANE TYPE-1 DOMAIN-CONTAINING PROTEIN-RELATED"/>
    <property type="match status" value="1"/>
</dbReference>
<keyword evidence="2" id="KW-1185">Reference proteome</keyword>
<dbReference type="EMBL" id="JAGMWT010000007">
    <property type="protein sequence ID" value="KAH7125424.1"/>
    <property type="molecule type" value="Genomic_DNA"/>
</dbReference>
<proteinExistence type="predicted"/>
<dbReference type="AlphaFoldDB" id="A0A9P9DSY6"/>
<dbReference type="Pfam" id="PF13489">
    <property type="entry name" value="Methyltransf_23"/>
    <property type="match status" value="1"/>
</dbReference>
<comment type="caution">
    <text evidence="1">The sequence shown here is derived from an EMBL/GenBank/DDBJ whole genome shotgun (WGS) entry which is preliminary data.</text>
</comment>
<name>A0A9P9DSY6_9PLEO</name>
<dbReference type="GO" id="GO:0008168">
    <property type="term" value="F:methyltransferase activity"/>
    <property type="evidence" value="ECO:0007669"/>
    <property type="project" value="UniProtKB-KW"/>
</dbReference>
<dbReference type="Gene3D" id="3.40.50.150">
    <property type="entry name" value="Vaccinia Virus protein VP39"/>
    <property type="match status" value="1"/>
</dbReference>
<dbReference type="Proteomes" id="UP000700596">
    <property type="component" value="Unassembled WGS sequence"/>
</dbReference>
<accession>A0A9P9DSY6</accession>
<dbReference type="SUPFAM" id="SSF53335">
    <property type="entry name" value="S-adenosyl-L-methionine-dependent methyltransferases"/>
    <property type="match status" value="1"/>
</dbReference>
<sequence>MSAPQADGDSAFEIDPNIDEGSSIIDFTDELESFTTSLTPSVKQYPYEHGRRYHAFKPGKYPLPNDEPELDRLDLVHRMIKKVLGGRLFLAPTTDFHSTLDLGTGTGIWTMEMGDTYPGSEFLGNDLSPVQPTWTPPNVKFEVDDIESEWAFGLEPRFDFIFARGLAFAVSDFPKLLQQAHANLRPGGWIEFQDFNVEWYSKDGTHTPDSDAAKFIQLLVDAARKAGKEPSPGPKLEQWIKDAGFQSVVHQRFKIPVGPWPRDQHQKETGLFNLSQALDGLEAYSLRLLTTELGWQPEEVKVLCAKVRSDLKSKACHRITDFHVVYAQKP</sequence>
<keyword evidence="1" id="KW-0808">Transferase</keyword>
<evidence type="ECO:0000313" key="2">
    <source>
        <dbReference type="Proteomes" id="UP000700596"/>
    </source>
</evidence>
<organism evidence="1 2">
    <name type="scientific">Dendryphion nanum</name>
    <dbReference type="NCBI Taxonomy" id="256645"/>
    <lineage>
        <taxon>Eukaryota</taxon>
        <taxon>Fungi</taxon>
        <taxon>Dikarya</taxon>
        <taxon>Ascomycota</taxon>
        <taxon>Pezizomycotina</taxon>
        <taxon>Dothideomycetes</taxon>
        <taxon>Pleosporomycetidae</taxon>
        <taxon>Pleosporales</taxon>
        <taxon>Torulaceae</taxon>
        <taxon>Dendryphion</taxon>
    </lineage>
</organism>
<keyword evidence="1" id="KW-0489">Methyltransferase</keyword>
<dbReference type="CDD" id="cd02440">
    <property type="entry name" value="AdoMet_MTases"/>
    <property type="match status" value="1"/>
</dbReference>
<dbReference type="PANTHER" id="PTHR43591">
    <property type="entry name" value="METHYLTRANSFERASE"/>
    <property type="match status" value="1"/>
</dbReference>
<evidence type="ECO:0000313" key="1">
    <source>
        <dbReference type="EMBL" id="KAH7125424.1"/>
    </source>
</evidence>
<reference evidence="1" key="1">
    <citation type="journal article" date="2021" name="Nat. Commun.">
        <title>Genetic determinants of endophytism in the Arabidopsis root mycobiome.</title>
        <authorList>
            <person name="Mesny F."/>
            <person name="Miyauchi S."/>
            <person name="Thiergart T."/>
            <person name="Pickel B."/>
            <person name="Atanasova L."/>
            <person name="Karlsson M."/>
            <person name="Huettel B."/>
            <person name="Barry K.W."/>
            <person name="Haridas S."/>
            <person name="Chen C."/>
            <person name="Bauer D."/>
            <person name="Andreopoulos W."/>
            <person name="Pangilinan J."/>
            <person name="LaButti K."/>
            <person name="Riley R."/>
            <person name="Lipzen A."/>
            <person name="Clum A."/>
            <person name="Drula E."/>
            <person name="Henrissat B."/>
            <person name="Kohler A."/>
            <person name="Grigoriev I.V."/>
            <person name="Martin F.M."/>
            <person name="Hacquard S."/>
        </authorList>
    </citation>
    <scope>NUCLEOTIDE SEQUENCE</scope>
    <source>
        <strain evidence="1">MPI-CAGE-CH-0243</strain>
    </source>
</reference>